<evidence type="ECO:0000313" key="2">
    <source>
        <dbReference type="Proteomes" id="UP000315471"/>
    </source>
</evidence>
<dbReference type="Proteomes" id="UP000315471">
    <property type="component" value="Unassembled WGS sequence"/>
</dbReference>
<proteinExistence type="predicted"/>
<name>A0A5C6DUB0_9BACT</name>
<comment type="caution">
    <text evidence="1">The sequence shown here is derived from an EMBL/GenBank/DDBJ whole genome shotgun (WGS) entry which is preliminary data.</text>
</comment>
<sequence>MKSTYIQGDDMVQIVVTAEQALKIESSGEAIEIVDDSGKRIGFFTKPFSDAEIEEAKYRAANEPIGRTTKEVLERLSKLDSA</sequence>
<dbReference type="RefSeq" id="WP_146600857.1">
    <property type="nucleotide sequence ID" value="NZ_SJPY01000005.1"/>
</dbReference>
<evidence type="ECO:0000313" key="1">
    <source>
        <dbReference type="EMBL" id="TWU40270.1"/>
    </source>
</evidence>
<dbReference type="EMBL" id="SJPY01000005">
    <property type="protein sequence ID" value="TWU40270.1"/>
    <property type="molecule type" value="Genomic_DNA"/>
</dbReference>
<gene>
    <name evidence="1" type="ORF">Q31b_36170</name>
</gene>
<accession>A0A5C6DUB0</accession>
<protein>
    <submittedName>
        <fullName evidence="1">Uncharacterized protein</fullName>
    </submittedName>
</protein>
<organism evidence="1 2">
    <name type="scientific">Novipirellula aureliae</name>
    <dbReference type="NCBI Taxonomy" id="2527966"/>
    <lineage>
        <taxon>Bacteria</taxon>
        <taxon>Pseudomonadati</taxon>
        <taxon>Planctomycetota</taxon>
        <taxon>Planctomycetia</taxon>
        <taxon>Pirellulales</taxon>
        <taxon>Pirellulaceae</taxon>
        <taxon>Novipirellula</taxon>
    </lineage>
</organism>
<dbReference type="AlphaFoldDB" id="A0A5C6DUB0"/>
<reference evidence="1 2" key="1">
    <citation type="submission" date="2019-02" db="EMBL/GenBank/DDBJ databases">
        <title>Deep-cultivation of Planctomycetes and their phenomic and genomic characterization uncovers novel biology.</title>
        <authorList>
            <person name="Wiegand S."/>
            <person name="Jogler M."/>
            <person name="Boedeker C."/>
            <person name="Pinto D."/>
            <person name="Vollmers J."/>
            <person name="Rivas-Marin E."/>
            <person name="Kohn T."/>
            <person name="Peeters S.H."/>
            <person name="Heuer A."/>
            <person name="Rast P."/>
            <person name="Oberbeckmann S."/>
            <person name="Bunk B."/>
            <person name="Jeske O."/>
            <person name="Meyerdierks A."/>
            <person name="Storesund J.E."/>
            <person name="Kallscheuer N."/>
            <person name="Luecker S."/>
            <person name="Lage O.M."/>
            <person name="Pohl T."/>
            <person name="Merkel B.J."/>
            <person name="Hornburger P."/>
            <person name="Mueller R.-W."/>
            <person name="Bruemmer F."/>
            <person name="Labrenz M."/>
            <person name="Spormann A.M."/>
            <person name="Op Den Camp H."/>
            <person name="Overmann J."/>
            <person name="Amann R."/>
            <person name="Jetten M.S.M."/>
            <person name="Mascher T."/>
            <person name="Medema M.H."/>
            <person name="Devos D.P."/>
            <person name="Kaster A.-K."/>
            <person name="Ovreas L."/>
            <person name="Rohde M."/>
            <person name="Galperin M.Y."/>
            <person name="Jogler C."/>
        </authorList>
    </citation>
    <scope>NUCLEOTIDE SEQUENCE [LARGE SCALE GENOMIC DNA]</scope>
    <source>
        <strain evidence="1 2">Q31b</strain>
    </source>
</reference>
<keyword evidence="2" id="KW-1185">Reference proteome</keyword>